<dbReference type="AlphaFoldDB" id="X0VUM4"/>
<proteinExistence type="predicted"/>
<feature type="non-terminal residue" evidence="3">
    <location>
        <position position="1"/>
    </location>
</feature>
<feature type="domain" description="DUF4143" evidence="2">
    <location>
        <begin position="150"/>
        <end position="254"/>
    </location>
</feature>
<protein>
    <recommendedName>
        <fullName evidence="4">AAA domain-containing protein</fullName>
    </recommendedName>
</protein>
<name>X0VUM4_9ZZZZ</name>
<dbReference type="EMBL" id="BARS01039714">
    <property type="protein sequence ID" value="GAG22094.1"/>
    <property type="molecule type" value="Genomic_DNA"/>
</dbReference>
<sequence>LAESFPRECVYLDLERAADYSVLSEPEQYLSMHADHLVIIDEVQTYPGLFPELRGLIDRDRRAGRFLLLGSSSPALKRQSGESLAGRISYHELTGLLLDELDDGAESRRMLWLRGGFPDSFLAAADEVSIVWREDFIQTYLQRDLSVMGYDVRTPAMTMRRFWRMLAHCHGQFVNTRQFASNLDLSWPTIRKYVDMLEETFMIRQLPPFFANLKKRLVKTPKIYLRDSGILHRLLDIGSLDALMGHPVVGASWE</sequence>
<evidence type="ECO:0000259" key="1">
    <source>
        <dbReference type="Pfam" id="PF13173"/>
    </source>
</evidence>
<dbReference type="InterPro" id="IPR025420">
    <property type="entry name" value="DUF4143"/>
</dbReference>
<accession>X0VUM4</accession>
<dbReference type="Pfam" id="PF13173">
    <property type="entry name" value="AAA_14"/>
    <property type="match status" value="1"/>
</dbReference>
<dbReference type="PANTHER" id="PTHR43566">
    <property type="entry name" value="CONSERVED PROTEIN"/>
    <property type="match status" value="1"/>
</dbReference>
<gene>
    <name evidence="3" type="ORF">S01H1_60625</name>
</gene>
<reference evidence="3" key="1">
    <citation type="journal article" date="2014" name="Front. Microbiol.">
        <title>High frequency of phylogenetically diverse reductive dehalogenase-homologous genes in deep subseafloor sedimentary metagenomes.</title>
        <authorList>
            <person name="Kawai M."/>
            <person name="Futagami T."/>
            <person name="Toyoda A."/>
            <person name="Takaki Y."/>
            <person name="Nishi S."/>
            <person name="Hori S."/>
            <person name="Arai W."/>
            <person name="Tsubouchi T."/>
            <person name="Morono Y."/>
            <person name="Uchiyama I."/>
            <person name="Ito T."/>
            <person name="Fujiyama A."/>
            <person name="Inagaki F."/>
            <person name="Takami H."/>
        </authorList>
    </citation>
    <scope>NUCLEOTIDE SEQUENCE</scope>
    <source>
        <strain evidence="3">Expedition CK06-06</strain>
    </source>
</reference>
<dbReference type="InterPro" id="IPR041682">
    <property type="entry name" value="AAA_14"/>
</dbReference>
<feature type="non-terminal residue" evidence="3">
    <location>
        <position position="254"/>
    </location>
</feature>
<evidence type="ECO:0008006" key="4">
    <source>
        <dbReference type="Google" id="ProtNLM"/>
    </source>
</evidence>
<evidence type="ECO:0000259" key="2">
    <source>
        <dbReference type="Pfam" id="PF13635"/>
    </source>
</evidence>
<dbReference type="SUPFAM" id="SSF52540">
    <property type="entry name" value="P-loop containing nucleoside triphosphate hydrolases"/>
    <property type="match status" value="1"/>
</dbReference>
<dbReference type="Pfam" id="PF13635">
    <property type="entry name" value="DUF4143"/>
    <property type="match status" value="1"/>
</dbReference>
<comment type="caution">
    <text evidence="3">The sequence shown here is derived from an EMBL/GenBank/DDBJ whole genome shotgun (WGS) entry which is preliminary data.</text>
</comment>
<dbReference type="InterPro" id="IPR027417">
    <property type="entry name" value="P-loop_NTPase"/>
</dbReference>
<organism evidence="3">
    <name type="scientific">marine sediment metagenome</name>
    <dbReference type="NCBI Taxonomy" id="412755"/>
    <lineage>
        <taxon>unclassified sequences</taxon>
        <taxon>metagenomes</taxon>
        <taxon>ecological metagenomes</taxon>
    </lineage>
</organism>
<evidence type="ECO:0000313" key="3">
    <source>
        <dbReference type="EMBL" id="GAG22094.1"/>
    </source>
</evidence>
<dbReference type="PANTHER" id="PTHR43566:SF2">
    <property type="entry name" value="DUF4143 DOMAIN-CONTAINING PROTEIN"/>
    <property type="match status" value="1"/>
</dbReference>
<feature type="domain" description="AAA" evidence="1">
    <location>
        <begin position="6"/>
        <end position="100"/>
    </location>
</feature>